<dbReference type="Pfam" id="PF03101">
    <property type="entry name" value="FAR1"/>
    <property type="match status" value="1"/>
</dbReference>
<feature type="domain" description="FAR1" evidence="1">
    <location>
        <begin position="11"/>
        <end position="49"/>
    </location>
</feature>
<proteinExistence type="predicted"/>
<reference evidence="2" key="2">
    <citation type="journal article" date="2015" name="Data Brief">
        <title>Shoot transcriptome of the giant reed, Arundo donax.</title>
        <authorList>
            <person name="Barrero R.A."/>
            <person name="Guerrero F.D."/>
            <person name="Moolhuijzen P."/>
            <person name="Goolsby J.A."/>
            <person name="Tidwell J."/>
            <person name="Bellgard S.E."/>
            <person name="Bellgard M.I."/>
        </authorList>
    </citation>
    <scope>NUCLEOTIDE SEQUENCE</scope>
    <source>
        <tissue evidence="2">Shoot tissue taken approximately 20 cm above the soil surface</tissue>
    </source>
</reference>
<protein>
    <recommendedName>
        <fullName evidence="1">FAR1 domain-containing protein</fullName>
    </recommendedName>
</protein>
<reference evidence="2" key="1">
    <citation type="submission" date="2014-09" db="EMBL/GenBank/DDBJ databases">
        <authorList>
            <person name="Magalhaes I.L.F."/>
            <person name="Oliveira U."/>
            <person name="Santos F.R."/>
            <person name="Vidigal T.H.D.A."/>
            <person name="Brescovit A.D."/>
            <person name="Santos A.J."/>
        </authorList>
    </citation>
    <scope>NUCLEOTIDE SEQUENCE</scope>
    <source>
        <tissue evidence="2">Shoot tissue taken approximately 20 cm above the soil surface</tissue>
    </source>
</reference>
<name>A0A0A9HHP5_ARUDO</name>
<sequence>MTFGSEDKCYSFYNKYARDKGFSIRKDVVRREKKVGDIFYRRYLCSKEGS</sequence>
<dbReference type="EMBL" id="GBRH01161236">
    <property type="protein sequence ID" value="JAE36660.1"/>
    <property type="molecule type" value="Transcribed_RNA"/>
</dbReference>
<evidence type="ECO:0000259" key="1">
    <source>
        <dbReference type="Pfam" id="PF03101"/>
    </source>
</evidence>
<accession>A0A0A9HHP5</accession>
<organism evidence="2">
    <name type="scientific">Arundo donax</name>
    <name type="common">Giant reed</name>
    <name type="synonym">Donax arundinaceus</name>
    <dbReference type="NCBI Taxonomy" id="35708"/>
    <lineage>
        <taxon>Eukaryota</taxon>
        <taxon>Viridiplantae</taxon>
        <taxon>Streptophyta</taxon>
        <taxon>Embryophyta</taxon>
        <taxon>Tracheophyta</taxon>
        <taxon>Spermatophyta</taxon>
        <taxon>Magnoliopsida</taxon>
        <taxon>Liliopsida</taxon>
        <taxon>Poales</taxon>
        <taxon>Poaceae</taxon>
        <taxon>PACMAD clade</taxon>
        <taxon>Arundinoideae</taxon>
        <taxon>Arundineae</taxon>
        <taxon>Arundo</taxon>
    </lineage>
</organism>
<dbReference type="AlphaFoldDB" id="A0A0A9HHP5"/>
<dbReference type="InterPro" id="IPR004330">
    <property type="entry name" value="FAR1_DNA_bnd_dom"/>
</dbReference>
<dbReference type="PANTHER" id="PTHR46328">
    <property type="entry name" value="FAR-RED IMPAIRED RESPONSIVE (FAR1) FAMILY PROTEIN-RELATED"/>
    <property type="match status" value="1"/>
</dbReference>
<evidence type="ECO:0000313" key="2">
    <source>
        <dbReference type="EMBL" id="JAE36660.1"/>
    </source>
</evidence>